<dbReference type="Proteomes" id="UP001596513">
    <property type="component" value="Unassembled WGS sequence"/>
</dbReference>
<organism evidence="1 3">
    <name type="scientific">Hymenobacter humi</name>
    <dbReference type="NCBI Taxonomy" id="1411620"/>
    <lineage>
        <taxon>Bacteria</taxon>
        <taxon>Pseudomonadati</taxon>
        <taxon>Bacteroidota</taxon>
        <taxon>Cytophagia</taxon>
        <taxon>Cytophagales</taxon>
        <taxon>Hymenobacteraceae</taxon>
        <taxon>Hymenobacter</taxon>
    </lineage>
</organism>
<protein>
    <submittedName>
        <fullName evidence="1">Uncharacterized protein</fullName>
    </submittedName>
</protein>
<dbReference type="EMBL" id="JBHTEK010000003">
    <property type="protein sequence ID" value="MFC7670714.1"/>
    <property type="molecule type" value="Genomic_DNA"/>
</dbReference>
<name>A0ABW2UDL0_9BACT</name>
<proteinExistence type="predicted"/>
<evidence type="ECO:0000313" key="3">
    <source>
        <dbReference type="Proteomes" id="UP001596513"/>
    </source>
</evidence>
<keyword evidence="3" id="KW-1185">Reference proteome</keyword>
<sequence length="148" mass="16478">MPTSTSVKTPVHLFDLLIELLLTKDMPEVLVASRLKPFVQGSRREPERLGRTFLISKGPYFTLTATFEKPSFSLYQITARLTPAAYAQIKTHAQALPLVPTTGATWKNSWLGLWPKLVVNRGEASQHAVTARFMGGLPAQKFIILTRS</sequence>
<reference evidence="3" key="2">
    <citation type="journal article" date="2019" name="Int. J. Syst. Evol. Microbiol.">
        <title>The Global Catalogue of Microorganisms (GCM) 10K type strain sequencing project: providing services to taxonomists for standard genome sequencing and annotation.</title>
        <authorList>
            <consortium name="The Broad Institute Genomics Platform"/>
            <consortium name="The Broad Institute Genome Sequencing Center for Infectious Disease"/>
            <person name="Wu L."/>
            <person name="Ma J."/>
        </authorList>
    </citation>
    <scope>NUCLEOTIDE SEQUENCE [LARGE SCALE GENOMIC DNA]</scope>
    <source>
        <strain evidence="3">JCM 19635</strain>
    </source>
</reference>
<comment type="caution">
    <text evidence="1">The sequence shown here is derived from an EMBL/GenBank/DDBJ whole genome shotgun (WGS) entry which is preliminary data.</text>
</comment>
<evidence type="ECO:0000313" key="1">
    <source>
        <dbReference type="EMBL" id="MFC7670551.1"/>
    </source>
</evidence>
<reference evidence="1" key="1">
    <citation type="journal article" date="2014" name="Int. J. Syst. Evol. Microbiol.">
        <title>Complete genome of a new Firmicutes species belonging to the dominant human colonic microbiota ('Ruminococcus bicirculans') reveals two chromosomes and a selective capacity to utilize plant glucans.</title>
        <authorList>
            <consortium name="NISC Comparative Sequencing Program"/>
            <person name="Wegmann U."/>
            <person name="Louis P."/>
            <person name="Goesmann A."/>
            <person name="Henrissat B."/>
            <person name="Duncan S.H."/>
            <person name="Flint H.J."/>
        </authorList>
    </citation>
    <scope>NUCLEOTIDE SEQUENCE</scope>
    <source>
        <strain evidence="1">JCM 19635</strain>
    </source>
</reference>
<dbReference type="RefSeq" id="WP_380206264.1">
    <property type="nucleotide sequence ID" value="NZ_JBHTEK010000003.1"/>
</dbReference>
<evidence type="ECO:0000313" key="2">
    <source>
        <dbReference type="EMBL" id="MFC7670714.1"/>
    </source>
</evidence>
<reference evidence="1" key="3">
    <citation type="submission" date="2024-09" db="EMBL/GenBank/DDBJ databases">
        <authorList>
            <person name="Sun Q."/>
            <person name="Mori K."/>
        </authorList>
    </citation>
    <scope>NUCLEOTIDE SEQUENCE</scope>
    <source>
        <strain evidence="1">JCM 19635</strain>
    </source>
</reference>
<gene>
    <name evidence="1" type="ORF">ACFQT0_26605</name>
    <name evidence="2" type="ORF">ACFQT0_27525</name>
</gene>
<accession>A0ABW2UDL0</accession>
<dbReference type="EMBL" id="JBHTEK010000003">
    <property type="protein sequence ID" value="MFC7670551.1"/>
    <property type="molecule type" value="Genomic_DNA"/>
</dbReference>